<dbReference type="OrthoDB" id="436852at2759"/>
<protein>
    <recommendedName>
        <fullName evidence="6">PHD-type domain-containing protein</fullName>
    </recommendedName>
</protein>
<dbReference type="PANTHER" id="PTHR46201">
    <property type="entry name" value="PHD FINGER PROTEIN MALE MEIOCYTE DEATH 1-RELATED"/>
    <property type="match status" value="1"/>
</dbReference>
<dbReference type="KEGG" id="atr:18427789"/>
<accession>W1NRY9</accession>
<dbReference type="InterPro" id="IPR011011">
    <property type="entry name" value="Znf_FYVE_PHD"/>
</dbReference>
<feature type="compositionally biased region" description="Basic and acidic residues" evidence="5">
    <location>
        <begin position="643"/>
        <end position="653"/>
    </location>
</feature>
<name>W1NRY9_AMBTC</name>
<evidence type="ECO:0000256" key="4">
    <source>
        <dbReference type="PROSITE-ProRule" id="PRU00146"/>
    </source>
</evidence>
<dbReference type="STRING" id="13333.W1NRY9"/>
<dbReference type="eggNOG" id="KOG1844">
    <property type="taxonomic scope" value="Eukaryota"/>
</dbReference>
<dbReference type="AlphaFoldDB" id="W1NRY9"/>
<evidence type="ECO:0000259" key="6">
    <source>
        <dbReference type="PROSITE" id="PS50016"/>
    </source>
</evidence>
<evidence type="ECO:0000256" key="3">
    <source>
        <dbReference type="ARBA" id="ARBA00022833"/>
    </source>
</evidence>
<keyword evidence="1" id="KW-0479">Metal-binding</keyword>
<sequence>MAVNTRPFKKPKRRVIADLVPFHEFQATVAGFSGDFDGPFRSNIKAFISKFSQSSPFSPYIYFITWHIMFRVFDQCGDEKVITLSIVEEDVRHSKYVYCDHCRVVGWSGHPVCAKRYHFIIRLDGESSGAYQKACTSCGSLVPSLELRCKFCNYEMNEDDMEDWAYLQLQDPTHLLHGVVHSNGYGHLLRVNGREGGSKFLSGCEIMDFWDRLCTILRVRKVSVLDVSKKYGLEYRLLHAMAIGRPWYGNWGYEFGSGSFALTEASYQEAIDLLSSRSLTPQIQALVVYYRLITGLEISTVHDLIRCLMQLLHRASGPGEIKGLERGEKLGLTGCADEEVGRVVEDFFRVLAVVGKERWISWKSLKGAVAGQGRDVRMVEFAMRRMLLEGVGRFAVRCEADAPMPEFRLEVDPSSRASTLPLPKDQLLNDLCLIYRSFHPETMPSTEPYKSAAIKILDCKHFIKDYQAQVPKLAPLLAPSKNQVTLWVRCQINDTKTYPLPPPELVSLPPTGTVADLKLEAAKIFQEVYIFFKRFQPEDILDLWGVKDDTQVNLLVGPNASVTVIGRVLGGVSGISRFRLEKGIDTWVVECSCGARDDDGERMLACDGCGVWQHTRCVGLEDSQPEPDWFLCKRCDNGDKWQKAKKPMQSEKGPRRRKPGRCRGAGGMRVRFESLPTPSVK</sequence>
<dbReference type="PROSITE" id="PS01359">
    <property type="entry name" value="ZF_PHD_1"/>
    <property type="match status" value="1"/>
</dbReference>
<gene>
    <name evidence="7" type="ORF">AMTR_s00099p00124180</name>
</gene>
<dbReference type="Gramene" id="ERM99751">
    <property type="protein sequence ID" value="ERM99751"/>
    <property type="gene ID" value="AMTR_s00099p00124180"/>
</dbReference>
<feature type="domain" description="PHD-type" evidence="6">
    <location>
        <begin position="588"/>
        <end position="638"/>
    </location>
</feature>
<dbReference type="InterPro" id="IPR013083">
    <property type="entry name" value="Znf_RING/FYVE/PHD"/>
</dbReference>
<dbReference type="HOGENOM" id="CLU_012141_0_0_1"/>
<dbReference type="SUPFAM" id="SSF57903">
    <property type="entry name" value="FYVE/PHD zinc finger"/>
    <property type="match status" value="1"/>
</dbReference>
<keyword evidence="3" id="KW-0862">Zinc</keyword>
<dbReference type="InterPro" id="IPR058054">
    <property type="entry name" value="Znf_MS1-like"/>
</dbReference>
<dbReference type="InterPro" id="IPR019786">
    <property type="entry name" value="Zinc_finger_PHD-type_CS"/>
</dbReference>
<evidence type="ECO:0000256" key="2">
    <source>
        <dbReference type="ARBA" id="ARBA00022771"/>
    </source>
</evidence>
<dbReference type="SMART" id="SM00249">
    <property type="entry name" value="PHD"/>
    <property type="match status" value="1"/>
</dbReference>
<organism evidence="7 8">
    <name type="scientific">Amborella trichopoda</name>
    <dbReference type="NCBI Taxonomy" id="13333"/>
    <lineage>
        <taxon>Eukaryota</taxon>
        <taxon>Viridiplantae</taxon>
        <taxon>Streptophyta</taxon>
        <taxon>Embryophyta</taxon>
        <taxon>Tracheophyta</taxon>
        <taxon>Spermatophyta</taxon>
        <taxon>Magnoliopsida</taxon>
        <taxon>Amborellales</taxon>
        <taxon>Amborellaceae</taxon>
        <taxon>Amborella</taxon>
    </lineage>
</organism>
<dbReference type="OMA" id="HLMTWQI"/>
<dbReference type="CDD" id="cd15556">
    <property type="entry name" value="PHD_MMD1_like"/>
    <property type="match status" value="1"/>
</dbReference>
<evidence type="ECO:0000256" key="1">
    <source>
        <dbReference type="ARBA" id="ARBA00022723"/>
    </source>
</evidence>
<keyword evidence="2 4" id="KW-0863">Zinc-finger</keyword>
<dbReference type="EMBL" id="KI394994">
    <property type="protein sequence ID" value="ERM99751.1"/>
    <property type="molecule type" value="Genomic_DNA"/>
</dbReference>
<dbReference type="InterPro" id="IPR019787">
    <property type="entry name" value="Znf_PHD-finger"/>
</dbReference>
<evidence type="ECO:0000313" key="7">
    <source>
        <dbReference type="EMBL" id="ERM99751.1"/>
    </source>
</evidence>
<evidence type="ECO:0000256" key="5">
    <source>
        <dbReference type="SAM" id="MobiDB-lite"/>
    </source>
</evidence>
<dbReference type="PROSITE" id="PS50016">
    <property type="entry name" value="ZF_PHD_2"/>
    <property type="match status" value="1"/>
</dbReference>
<reference evidence="8" key="1">
    <citation type="journal article" date="2013" name="Science">
        <title>The Amborella genome and the evolution of flowering plants.</title>
        <authorList>
            <consortium name="Amborella Genome Project"/>
        </authorList>
    </citation>
    <scope>NUCLEOTIDE SEQUENCE [LARGE SCALE GENOMIC DNA]</scope>
</reference>
<dbReference type="InterPro" id="IPR001965">
    <property type="entry name" value="Znf_PHD"/>
</dbReference>
<proteinExistence type="predicted"/>
<evidence type="ECO:0000313" key="8">
    <source>
        <dbReference type="Proteomes" id="UP000017836"/>
    </source>
</evidence>
<dbReference type="PANTHER" id="PTHR46201:SF3">
    <property type="entry name" value="OS01G0877500 PROTEIN"/>
    <property type="match status" value="1"/>
</dbReference>
<dbReference type="Proteomes" id="UP000017836">
    <property type="component" value="Unassembled WGS sequence"/>
</dbReference>
<dbReference type="Pfam" id="PF00628">
    <property type="entry name" value="PHD"/>
    <property type="match status" value="1"/>
</dbReference>
<feature type="region of interest" description="Disordered" evidence="5">
    <location>
        <begin position="643"/>
        <end position="681"/>
    </location>
</feature>
<keyword evidence="8" id="KW-1185">Reference proteome</keyword>
<dbReference type="Gene3D" id="3.30.40.10">
    <property type="entry name" value="Zinc/RING finger domain, C3HC4 (zinc finger)"/>
    <property type="match status" value="1"/>
</dbReference>
<dbReference type="Pfam" id="PF25565">
    <property type="entry name" value="Ubiquitin_At1g33420"/>
    <property type="match status" value="1"/>
</dbReference>
<dbReference type="InterPro" id="IPR057765">
    <property type="entry name" value="MS1-like_ubiquitin"/>
</dbReference>
<dbReference type="GO" id="GO:0008270">
    <property type="term" value="F:zinc ion binding"/>
    <property type="evidence" value="ECO:0007669"/>
    <property type="project" value="UniProtKB-KW"/>
</dbReference>